<dbReference type="GO" id="GO:0003924">
    <property type="term" value="F:GTPase activity"/>
    <property type="evidence" value="ECO:0007669"/>
    <property type="project" value="InterPro"/>
</dbReference>
<feature type="non-terminal residue" evidence="2">
    <location>
        <position position="1"/>
    </location>
</feature>
<feature type="region of interest" description="Disordered" evidence="1">
    <location>
        <begin position="16"/>
        <end position="40"/>
    </location>
</feature>
<dbReference type="PANTHER" id="PTHR43556">
    <property type="entry name" value="PEPTIDE CHAIN RELEASE FACTOR RF3"/>
    <property type="match status" value="1"/>
</dbReference>
<organism evidence="2 3">
    <name type="scientific">Pseudoalteromonas citrea</name>
    <dbReference type="NCBI Taxonomy" id="43655"/>
    <lineage>
        <taxon>Bacteria</taxon>
        <taxon>Pseudomonadati</taxon>
        <taxon>Pseudomonadota</taxon>
        <taxon>Gammaproteobacteria</taxon>
        <taxon>Alteromonadales</taxon>
        <taxon>Pseudoalteromonadaceae</taxon>
        <taxon>Pseudoalteromonas</taxon>
    </lineage>
</organism>
<dbReference type="InterPro" id="IPR004548">
    <property type="entry name" value="PrfC"/>
</dbReference>
<dbReference type="AlphaFoldDB" id="A0A5S3X9N1"/>
<dbReference type="GO" id="GO:0016150">
    <property type="term" value="F:translation release factor activity, codon nonspecific"/>
    <property type="evidence" value="ECO:0007669"/>
    <property type="project" value="TreeGrafter"/>
</dbReference>
<accession>A0A5S3X9N1</accession>
<dbReference type="InterPro" id="IPR027417">
    <property type="entry name" value="P-loop_NTPase"/>
</dbReference>
<comment type="caution">
    <text evidence="2">The sequence shown here is derived from an EMBL/GenBank/DDBJ whole genome shotgun (WGS) entry which is preliminary data.</text>
</comment>
<dbReference type="GO" id="GO:0005829">
    <property type="term" value="C:cytosol"/>
    <property type="evidence" value="ECO:0007669"/>
    <property type="project" value="TreeGrafter"/>
</dbReference>
<protein>
    <submittedName>
        <fullName evidence="2">Peptide chain release factor 3</fullName>
    </submittedName>
</protein>
<evidence type="ECO:0000256" key="1">
    <source>
        <dbReference type="SAM" id="MobiDB-lite"/>
    </source>
</evidence>
<proteinExistence type="predicted"/>
<reference evidence="2 3" key="1">
    <citation type="submission" date="2017-12" db="EMBL/GenBank/DDBJ databases">
        <authorList>
            <person name="Paulsen S."/>
            <person name="Gram L.K."/>
        </authorList>
    </citation>
    <scope>NUCLEOTIDE SEQUENCE [LARGE SCALE GENOMIC DNA]</scope>
    <source>
        <strain evidence="2 3">S2231</strain>
    </source>
</reference>
<gene>
    <name evidence="2" type="primary">prfC</name>
    <name evidence="2" type="ORF">CWB96_23315</name>
</gene>
<dbReference type="Gene3D" id="3.40.50.300">
    <property type="entry name" value="P-loop containing nucleotide triphosphate hydrolases"/>
    <property type="match status" value="1"/>
</dbReference>
<dbReference type="Proteomes" id="UP000307706">
    <property type="component" value="Unassembled WGS sequence"/>
</dbReference>
<reference evidence="3" key="2">
    <citation type="submission" date="2019-06" db="EMBL/GenBank/DDBJ databases">
        <title>Co-occurence of chitin degradation, pigmentation and bioactivity in marine Pseudoalteromonas.</title>
        <authorList>
            <person name="Sonnenschein E.C."/>
            <person name="Bech P.K."/>
        </authorList>
    </citation>
    <scope>NUCLEOTIDE SEQUENCE [LARGE SCALE GENOMIC DNA]</scope>
    <source>
        <strain evidence="3">S2231</strain>
    </source>
</reference>
<name>A0A5S3X9N1_9GAMM</name>
<dbReference type="PANTHER" id="PTHR43556:SF2">
    <property type="entry name" value="PEPTIDE CHAIN RELEASE FACTOR RF3"/>
    <property type="match status" value="1"/>
</dbReference>
<evidence type="ECO:0000313" key="3">
    <source>
        <dbReference type="Proteomes" id="UP000307706"/>
    </source>
</evidence>
<evidence type="ECO:0000313" key="2">
    <source>
        <dbReference type="EMBL" id="TMP48215.1"/>
    </source>
</evidence>
<dbReference type="EMBL" id="PNCL01000422">
    <property type="protein sequence ID" value="TMP48215.1"/>
    <property type="molecule type" value="Genomic_DNA"/>
</dbReference>
<sequence>QYLLVLRDSPPVCRGTALGTSGVDQMPEGVPAWPPTPMPRQTAAREVKADEENFTGFVFKSQANMDQKHRALIAFKRMVTGK</sequence>